<dbReference type="AlphaFoldDB" id="A0A9D4FEQ6"/>
<dbReference type="EMBL" id="JAIWYP010000007">
    <property type="protein sequence ID" value="KAH3797558.1"/>
    <property type="molecule type" value="Genomic_DNA"/>
</dbReference>
<evidence type="ECO:0000256" key="1">
    <source>
        <dbReference type="SAM" id="MobiDB-lite"/>
    </source>
</evidence>
<evidence type="ECO:0000313" key="3">
    <source>
        <dbReference type="Proteomes" id="UP000828390"/>
    </source>
</evidence>
<protein>
    <submittedName>
        <fullName evidence="2">Uncharacterized protein</fullName>
    </submittedName>
</protein>
<reference evidence="2" key="2">
    <citation type="submission" date="2020-11" db="EMBL/GenBank/DDBJ databases">
        <authorList>
            <person name="McCartney M.A."/>
            <person name="Auch B."/>
            <person name="Kono T."/>
            <person name="Mallez S."/>
            <person name="Becker A."/>
            <person name="Gohl D.M."/>
            <person name="Silverstein K.A.T."/>
            <person name="Koren S."/>
            <person name="Bechman K.B."/>
            <person name="Herman A."/>
            <person name="Abrahante J.E."/>
            <person name="Garbe J."/>
        </authorList>
    </citation>
    <scope>NUCLEOTIDE SEQUENCE</scope>
    <source>
        <strain evidence="2">Duluth1</strain>
        <tissue evidence="2">Whole animal</tissue>
    </source>
</reference>
<name>A0A9D4FEQ6_DREPO</name>
<dbReference type="Proteomes" id="UP000828390">
    <property type="component" value="Unassembled WGS sequence"/>
</dbReference>
<gene>
    <name evidence="2" type="ORF">DPMN_151141</name>
</gene>
<reference evidence="2" key="1">
    <citation type="journal article" date="2019" name="bioRxiv">
        <title>The Genome of the Zebra Mussel, Dreissena polymorpha: A Resource for Invasive Species Research.</title>
        <authorList>
            <person name="McCartney M.A."/>
            <person name="Auch B."/>
            <person name="Kono T."/>
            <person name="Mallez S."/>
            <person name="Zhang Y."/>
            <person name="Obille A."/>
            <person name="Becker A."/>
            <person name="Abrahante J.E."/>
            <person name="Garbe J."/>
            <person name="Badalamenti J.P."/>
            <person name="Herman A."/>
            <person name="Mangelson H."/>
            <person name="Liachko I."/>
            <person name="Sullivan S."/>
            <person name="Sone E.D."/>
            <person name="Koren S."/>
            <person name="Silverstein K.A.T."/>
            <person name="Beckman K.B."/>
            <person name="Gohl D.M."/>
        </authorList>
    </citation>
    <scope>NUCLEOTIDE SEQUENCE</scope>
    <source>
        <strain evidence="2">Duluth1</strain>
        <tissue evidence="2">Whole animal</tissue>
    </source>
</reference>
<sequence length="118" mass="13483">MFTNSYIQNASYASGFGKDLSFVLQLMFNHLQGETLSNPFNTQVKSGKQTLDNTPSQFSIHVGNIQRANYMEATCKTRRCKNQMETKHCEEAGSNTSTRKRKYHPNNTSRFSKTPHKI</sequence>
<organism evidence="2 3">
    <name type="scientific">Dreissena polymorpha</name>
    <name type="common">Zebra mussel</name>
    <name type="synonym">Mytilus polymorpha</name>
    <dbReference type="NCBI Taxonomy" id="45954"/>
    <lineage>
        <taxon>Eukaryota</taxon>
        <taxon>Metazoa</taxon>
        <taxon>Spiralia</taxon>
        <taxon>Lophotrochozoa</taxon>
        <taxon>Mollusca</taxon>
        <taxon>Bivalvia</taxon>
        <taxon>Autobranchia</taxon>
        <taxon>Heteroconchia</taxon>
        <taxon>Euheterodonta</taxon>
        <taxon>Imparidentia</taxon>
        <taxon>Neoheterodontei</taxon>
        <taxon>Myida</taxon>
        <taxon>Dreissenoidea</taxon>
        <taxon>Dreissenidae</taxon>
        <taxon>Dreissena</taxon>
    </lineage>
</organism>
<keyword evidence="3" id="KW-1185">Reference proteome</keyword>
<feature type="region of interest" description="Disordered" evidence="1">
    <location>
        <begin position="87"/>
        <end position="118"/>
    </location>
</feature>
<evidence type="ECO:0000313" key="2">
    <source>
        <dbReference type="EMBL" id="KAH3797558.1"/>
    </source>
</evidence>
<accession>A0A9D4FEQ6</accession>
<proteinExistence type="predicted"/>
<comment type="caution">
    <text evidence="2">The sequence shown here is derived from an EMBL/GenBank/DDBJ whole genome shotgun (WGS) entry which is preliminary data.</text>
</comment>